<keyword evidence="3" id="KW-1185">Reference proteome</keyword>
<reference evidence="2 3" key="2">
    <citation type="submission" date="2017-10" db="EMBL/GenBank/DDBJ databases">
        <authorList>
            <person name="Banno H."/>
            <person name="Chua N.-H."/>
        </authorList>
    </citation>
    <scope>NUCLEOTIDE SEQUENCE [LARGE SCALE GENOMIC DNA]</scope>
    <source>
        <strain evidence="2 3">JK623</strain>
    </source>
</reference>
<keyword evidence="1" id="KW-0472">Membrane</keyword>
<keyword evidence="1" id="KW-0812">Transmembrane</keyword>
<organism evidence="2 3">
    <name type="scientific">Agathobacter ruminis</name>
    <dbReference type="NCBI Taxonomy" id="1712665"/>
    <lineage>
        <taxon>Bacteria</taxon>
        <taxon>Bacillati</taxon>
        <taxon>Bacillota</taxon>
        <taxon>Clostridia</taxon>
        <taxon>Lachnospirales</taxon>
        <taxon>Lachnospiraceae</taxon>
        <taxon>Agathobacter</taxon>
    </lineage>
</organism>
<proteinExistence type="predicted"/>
<accession>A0A2G3E0A7</accession>
<name>A0A2G3E0A7_9FIRM</name>
<evidence type="ECO:0000313" key="3">
    <source>
        <dbReference type="Proteomes" id="UP000224563"/>
    </source>
</evidence>
<dbReference type="EMBL" id="PDYG01000127">
    <property type="protein sequence ID" value="PHU36712.1"/>
    <property type="molecule type" value="Genomic_DNA"/>
</dbReference>
<dbReference type="Proteomes" id="UP000224563">
    <property type="component" value="Unassembled WGS sequence"/>
</dbReference>
<reference evidence="2 3" key="1">
    <citation type="submission" date="2017-10" db="EMBL/GenBank/DDBJ databases">
        <title>Resolving the taxonomy of Roseburia spp., Eubacterium rectale and Agathobacter spp. through phylogenomic analysis.</title>
        <authorList>
            <person name="Sheridan P.O."/>
            <person name="Walker A.W."/>
            <person name="Duncan S.H."/>
            <person name="Scott K.P."/>
            <person name="Toole P.W.O."/>
            <person name="Luis P."/>
            <person name="Flint H.J."/>
        </authorList>
    </citation>
    <scope>NUCLEOTIDE SEQUENCE [LARGE SCALE GENOMIC DNA]</scope>
    <source>
        <strain evidence="2 3">JK623</strain>
    </source>
</reference>
<keyword evidence="1" id="KW-1133">Transmembrane helix</keyword>
<comment type="caution">
    <text evidence="2">The sequence shown here is derived from an EMBL/GenBank/DDBJ whole genome shotgun (WGS) entry which is preliminary data.</text>
</comment>
<dbReference type="RefSeq" id="WP_099386820.1">
    <property type="nucleotide sequence ID" value="NZ_JANSWH010000026.1"/>
</dbReference>
<protein>
    <submittedName>
        <fullName evidence="2">Uncharacterized protein</fullName>
    </submittedName>
</protein>
<dbReference type="AlphaFoldDB" id="A0A2G3E0A7"/>
<gene>
    <name evidence="2" type="ORF">CSX02_11815</name>
</gene>
<evidence type="ECO:0000313" key="2">
    <source>
        <dbReference type="EMBL" id="PHU36712.1"/>
    </source>
</evidence>
<evidence type="ECO:0000256" key="1">
    <source>
        <dbReference type="SAM" id="Phobius"/>
    </source>
</evidence>
<feature type="transmembrane region" description="Helical" evidence="1">
    <location>
        <begin position="20"/>
        <end position="40"/>
    </location>
</feature>
<sequence length="219" mass="25054">MFEKMKGLPPKKKIEYFLQYYGIITAIIIAVVAFVIYWIVHIVTLKQDVASIMVINGTSQTEETQLDDYFDQVLTDCGFSTRKDKISIESGIFAGPAYDQQTTYYSNMKIQTVLAAKTVDVILFDEDMREQMMSFGAFSDIRPYLPEGFEEAHPDQLVYYTDEETGEKAPVAVRVNPDSKLMKIGQWYQNQTVYIGIGFAPLTDQVQVYQTLIKDLLEE</sequence>